<reference evidence="6 7" key="1">
    <citation type="submission" date="2024-01" db="EMBL/GenBank/DDBJ databases">
        <title>Survival strategy associated with biotechnological potential of Virgibacillus dokdonensis T4.6 isolated from salt-fermented shrimp paste.</title>
        <authorList>
            <person name="Doan T.V."/>
            <person name="Quach N.T."/>
            <person name="Phi Q.-T."/>
        </authorList>
    </citation>
    <scope>NUCLEOTIDE SEQUENCE [LARGE SCALE GENOMIC DNA]</scope>
    <source>
        <strain evidence="6 7">T4.6</strain>
    </source>
</reference>
<evidence type="ECO:0000256" key="5">
    <source>
        <dbReference type="ARBA" id="ARBA00047942"/>
    </source>
</evidence>
<dbReference type="PANTHER" id="PTHR30481:SF4">
    <property type="entry name" value="SITE-SPECIFIC DNA-METHYLTRANSFERASE (ADENINE-SPECIFIC)"/>
    <property type="match status" value="1"/>
</dbReference>
<dbReference type="GO" id="GO:0032259">
    <property type="term" value="P:methylation"/>
    <property type="evidence" value="ECO:0007669"/>
    <property type="project" value="UniProtKB-KW"/>
</dbReference>
<dbReference type="PRINTS" id="PR00505">
    <property type="entry name" value="D12N6MTFRASE"/>
</dbReference>
<keyword evidence="7" id="KW-1185">Reference proteome</keyword>
<comment type="caution">
    <text evidence="6">The sequence shown here is derived from an EMBL/GenBank/DDBJ whole genome shotgun (WGS) entry which is preliminary data.</text>
</comment>
<dbReference type="SUPFAM" id="SSF53335">
    <property type="entry name" value="S-adenosyl-L-methionine-dependent methyltransferases"/>
    <property type="match status" value="1"/>
</dbReference>
<dbReference type="EC" id="2.1.1.72" evidence="1"/>
<dbReference type="PANTHER" id="PTHR30481">
    <property type="entry name" value="DNA ADENINE METHYLASE"/>
    <property type="match status" value="1"/>
</dbReference>
<protein>
    <recommendedName>
        <fullName evidence="1">site-specific DNA-methyltransferase (adenine-specific)</fullName>
        <ecNumber evidence="1">2.1.1.72</ecNumber>
    </recommendedName>
</protein>
<dbReference type="PROSITE" id="PS00092">
    <property type="entry name" value="N6_MTASE"/>
    <property type="match status" value="1"/>
</dbReference>
<dbReference type="GO" id="GO:0008168">
    <property type="term" value="F:methyltransferase activity"/>
    <property type="evidence" value="ECO:0007669"/>
    <property type="project" value="UniProtKB-KW"/>
</dbReference>
<keyword evidence="3" id="KW-0808">Transferase</keyword>
<evidence type="ECO:0000256" key="1">
    <source>
        <dbReference type="ARBA" id="ARBA00011900"/>
    </source>
</evidence>
<dbReference type="InterPro" id="IPR012327">
    <property type="entry name" value="MeTrfase_D12"/>
</dbReference>
<dbReference type="InterPro" id="IPR002052">
    <property type="entry name" value="DNA_methylase_N6_adenine_CS"/>
</dbReference>
<evidence type="ECO:0000256" key="4">
    <source>
        <dbReference type="ARBA" id="ARBA00022691"/>
    </source>
</evidence>
<gene>
    <name evidence="6" type="ORF">V2W34_14060</name>
</gene>
<proteinExistence type="predicted"/>
<dbReference type="InterPro" id="IPR029063">
    <property type="entry name" value="SAM-dependent_MTases_sf"/>
</dbReference>
<comment type="catalytic activity">
    <reaction evidence="5">
        <text>a 2'-deoxyadenosine in DNA + S-adenosyl-L-methionine = an N(6)-methyl-2'-deoxyadenosine in DNA + S-adenosyl-L-homocysteine + H(+)</text>
        <dbReference type="Rhea" id="RHEA:15197"/>
        <dbReference type="Rhea" id="RHEA-COMP:12418"/>
        <dbReference type="Rhea" id="RHEA-COMP:12419"/>
        <dbReference type="ChEBI" id="CHEBI:15378"/>
        <dbReference type="ChEBI" id="CHEBI:57856"/>
        <dbReference type="ChEBI" id="CHEBI:59789"/>
        <dbReference type="ChEBI" id="CHEBI:90615"/>
        <dbReference type="ChEBI" id="CHEBI:90616"/>
        <dbReference type="EC" id="2.1.1.72"/>
    </reaction>
</comment>
<evidence type="ECO:0000313" key="6">
    <source>
        <dbReference type="EMBL" id="MEF2293121.1"/>
    </source>
</evidence>
<keyword evidence="4" id="KW-0949">S-adenosyl-L-methionine</keyword>
<dbReference type="Pfam" id="PF02086">
    <property type="entry name" value="MethyltransfD12"/>
    <property type="match status" value="1"/>
</dbReference>
<evidence type="ECO:0000256" key="2">
    <source>
        <dbReference type="ARBA" id="ARBA00022603"/>
    </source>
</evidence>
<dbReference type="RefSeq" id="WP_331805669.1">
    <property type="nucleotide sequence ID" value="NZ_JAZHPM010000026.1"/>
</dbReference>
<evidence type="ECO:0000313" key="7">
    <source>
        <dbReference type="Proteomes" id="UP001356080"/>
    </source>
</evidence>
<dbReference type="Gene3D" id="3.40.50.150">
    <property type="entry name" value="Vaccinia Virus protein VP39"/>
    <property type="match status" value="2"/>
</dbReference>
<name>A0ABU7VHG0_9BACI</name>
<dbReference type="PIRSF" id="PIRSF000398">
    <property type="entry name" value="M_m6A_EcoRV"/>
    <property type="match status" value="1"/>
</dbReference>
<dbReference type="Proteomes" id="UP001356080">
    <property type="component" value="Unassembled WGS sequence"/>
</dbReference>
<accession>A0ABU7VHG0</accession>
<organism evidence="6 7">
    <name type="scientific">Virgibacillus dokdonensis</name>
    <dbReference type="NCBI Taxonomy" id="302167"/>
    <lineage>
        <taxon>Bacteria</taxon>
        <taxon>Bacillati</taxon>
        <taxon>Bacillota</taxon>
        <taxon>Bacilli</taxon>
        <taxon>Bacillales</taxon>
        <taxon>Bacillaceae</taxon>
        <taxon>Virgibacillus</taxon>
    </lineage>
</organism>
<sequence>MNKIPRILHYPGSKWSMASWIINHMPEHKTYLEPYFGSGAVFFNKTKSPIETINDLDSSVVNLFKVIRDNPEELAHYINFTPLSREEYYLSYDFEQGNENEIEQARRFLVRCWQAIGAKTSDRTGWRSLIASNGPDTAKEWSNLPDKILQVAKRLKQAQIENQPAEKLIDRYKRADVLIYADPPYILETRTKRHYKYEMTIDDHEQLLKQLDRHPGPVLLSGYDHELYNDLLTDWRKESMSVLAEAGAKRQEVLWINPVAAQHGYFQESLFSL</sequence>
<dbReference type="EMBL" id="JAZHPM010000026">
    <property type="protein sequence ID" value="MEF2293121.1"/>
    <property type="molecule type" value="Genomic_DNA"/>
</dbReference>
<evidence type="ECO:0000256" key="3">
    <source>
        <dbReference type="ARBA" id="ARBA00022679"/>
    </source>
</evidence>
<dbReference type="InterPro" id="IPR012263">
    <property type="entry name" value="M_m6A_EcoRV"/>
</dbReference>
<keyword evidence="2 6" id="KW-0489">Methyltransferase</keyword>